<dbReference type="Pfam" id="PF00400">
    <property type="entry name" value="WD40"/>
    <property type="match status" value="1"/>
</dbReference>
<evidence type="ECO:0000256" key="2">
    <source>
        <dbReference type="ARBA" id="ARBA00022737"/>
    </source>
</evidence>
<organism evidence="4 5">
    <name type="scientific">Tegillarca granosa</name>
    <name type="common">Malaysian cockle</name>
    <name type="synonym">Anadara granosa</name>
    <dbReference type="NCBI Taxonomy" id="220873"/>
    <lineage>
        <taxon>Eukaryota</taxon>
        <taxon>Metazoa</taxon>
        <taxon>Spiralia</taxon>
        <taxon>Lophotrochozoa</taxon>
        <taxon>Mollusca</taxon>
        <taxon>Bivalvia</taxon>
        <taxon>Autobranchia</taxon>
        <taxon>Pteriomorphia</taxon>
        <taxon>Arcoida</taxon>
        <taxon>Arcoidea</taxon>
        <taxon>Arcidae</taxon>
        <taxon>Tegillarca</taxon>
    </lineage>
</organism>
<keyword evidence="2" id="KW-0677">Repeat</keyword>
<accession>A0ABQ9EME0</accession>
<feature type="repeat" description="WD" evidence="3">
    <location>
        <begin position="314"/>
        <end position="354"/>
    </location>
</feature>
<evidence type="ECO:0000313" key="5">
    <source>
        <dbReference type="Proteomes" id="UP001217089"/>
    </source>
</evidence>
<gene>
    <name evidence="4" type="ORF">KUTeg_018021</name>
</gene>
<dbReference type="SMART" id="SM00320">
    <property type="entry name" value="WD40"/>
    <property type="match status" value="5"/>
</dbReference>
<dbReference type="InterPro" id="IPR015943">
    <property type="entry name" value="WD40/YVTN_repeat-like_dom_sf"/>
</dbReference>
<name>A0ABQ9EME0_TEGGR</name>
<reference evidence="4 5" key="1">
    <citation type="submission" date="2022-12" db="EMBL/GenBank/DDBJ databases">
        <title>Chromosome-level genome of Tegillarca granosa.</title>
        <authorList>
            <person name="Kim J."/>
        </authorList>
    </citation>
    <scope>NUCLEOTIDE SEQUENCE [LARGE SCALE GENOMIC DNA]</scope>
    <source>
        <strain evidence="4">Teg-2019</strain>
        <tissue evidence="4">Adductor muscle</tissue>
    </source>
</reference>
<evidence type="ECO:0000256" key="1">
    <source>
        <dbReference type="ARBA" id="ARBA00022574"/>
    </source>
</evidence>
<protein>
    <submittedName>
        <fullName evidence="4">Uncharacterized protein</fullName>
    </submittedName>
</protein>
<dbReference type="PROSITE" id="PS00678">
    <property type="entry name" value="WD_REPEATS_1"/>
    <property type="match status" value="1"/>
</dbReference>
<feature type="repeat" description="WD" evidence="3">
    <location>
        <begin position="55"/>
        <end position="96"/>
    </location>
</feature>
<keyword evidence="5" id="KW-1185">Reference proteome</keyword>
<dbReference type="InterPro" id="IPR019775">
    <property type="entry name" value="WD40_repeat_CS"/>
</dbReference>
<dbReference type="InterPro" id="IPR001680">
    <property type="entry name" value="WD40_rpt"/>
</dbReference>
<dbReference type="Proteomes" id="UP001217089">
    <property type="component" value="Unassembled WGS sequence"/>
</dbReference>
<proteinExistence type="predicted"/>
<dbReference type="PROSITE" id="PS50294">
    <property type="entry name" value="WD_REPEATS_REGION"/>
    <property type="match status" value="1"/>
</dbReference>
<sequence length="632" mass="71890">MTCFERISLYRSRGPYIEVLILKDFLEQCRKSIVCYLSPNQEILTKPGGALKYALAGHKGCVYSITMKQDGVTAASLGEDSNIRIWNIQTGLMIKSLEDIGKQLCDIHYISNDTLLLVSTKSNFVAYREQGDVAYEIKIPDKSMSFCTAGKNNDKIVVFAKKYALIFDAENGKQIQKVEHHERFTFGTMCYPYGTENYVAILNNQNEDITVLNMKTNTYGGTRKGFPADEDGDYPTIDALAVTPDEKLIIYASCMDNDLHLIDIETLEDVRIIKGDEKDFAQNFHITDDGKYLYYPSQVEVIAYDLQTFEKRKFFSHDANLTDVQTQDFTTFVSITDDSTVRVWDITAIKSNNETNMTSQGFHPEENIKKIQPLSNGRYVFVVGHVSNKEKQGTYFYIFDIVKDRIVRKIKLEDPDHCYKNCELICRTSEQIVTQSRGRLFVKIYETATGKTMSVMKAGQSQRICTLKECVSSDGSVVAVMGDQTFRLPTIKGKPKSTDVNVVVLWNVNEGKVIQKLHDRHAMLQYHLGVGKDDLSVSTDQMICLDNKYIVTSHDDYKLRVWDLKTGKPVRRLDGHYTNTDLHTTQDSNFFISNASWDEEKAVRVWSTDGLLPTCSYQFDASVSTFKIKDSN</sequence>
<dbReference type="SUPFAM" id="SSF50998">
    <property type="entry name" value="Quinoprotein alcohol dehydrogenase-like"/>
    <property type="match status" value="1"/>
</dbReference>
<dbReference type="PANTHER" id="PTHR22847:SF637">
    <property type="entry name" value="WD REPEAT DOMAIN 5B"/>
    <property type="match status" value="1"/>
</dbReference>
<evidence type="ECO:0000313" key="4">
    <source>
        <dbReference type="EMBL" id="KAJ8304438.1"/>
    </source>
</evidence>
<keyword evidence="1 3" id="KW-0853">WD repeat</keyword>
<evidence type="ECO:0000256" key="3">
    <source>
        <dbReference type="PROSITE-ProRule" id="PRU00221"/>
    </source>
</evidence>
<comment type="caution">
    <text evidence="4">The sequence shown here is derived from an EMBL/GenBank/DDBJ whole genome shotgun (WGS) entry which is preliminary data.</text>
</comment>
<dbReference type="PROSITE" id="PS50082">
    <property type="entry name" value="WD_REPEATS_2"/>
    <property type="match status" value="3"/>
</dbReference>
<feature type="repeat" description="WD" evidence="3">
    <location>
        <begin position="546"/>
        <end position="572"/>
    </location>
</feature>
<dbReference type="Gene3D" id="2.130.10.10">
    <property type="entry name" value="YVTN repeat-like/Quinoprotein amine dehydrogenase"/>
    <property type="match status" value="3"/>
</dbReference>
<dbReference type="PANTHER" id="PTHR22847">
    <property type="entry name" value="WD40 REPEAT PROTEIN"/>
    <property type="match status" value="1"/>
</dbReference>
<dbReference type="EMBL" id="JARBDR010000903">
    <property type="protein sequence ID" value="KAJ8304438.1"/>
    <property type="molecule type" value="Genomic_DNA"/>
</dbReference>
<dbReference type="InterPro" id="IPR011047">
    <property type="entry name" value="Quinoprotein_ADH-like_sf"/>
</dbReference>